<sequence>MIATTPIRSSTRSRTLPHPPAGVRAAVPHMGSRHTMLARTRTHRTACRTTSQASKAAADQPRVPVHFRPCFPIPVPAPPEAQNRKISPIGAFCLPGGAYESSAPTMRGARVAAGEESVAAPRLALTSLATTNYTLYSTCTVQGSAGSTCTVCTYSIE</sequence>
<gene>
    <name evidence="2" type="ORF">DCS_02576</name>
</gene>
<dbReference type="EMBL" id="LAYC01000001">
    <property type="protein sequence ID" value="KYK61434.1"/>
    <property type="molecule type" value="Genomic_DNA"/>
</dbReference>
<dbReference type="Proteomes" id="UP000076580">
    <property type="component" value="Chromosome 01"/>
</dbReference>
<feature type="compositionally biased region" description="Low complexity" evidence="1">
    <location>
        <begin position="1"/>
        <end position="14"/>
    </location>
</feature>
<reference evidence="2 3" key="1">
    <citation type="journal article" date="2016" name="Sci. Rep.">
        <title>Insights into Adaptations to a Near-Obligate Nematode Endoparasitic Lifestyle from the Finished Genome of Drechmeria coniospora.</title>
        <authorList>
            <person name="Zhang L."/>
            <person name="Zhou Z."/>
            <person name="Guo Q."/>
            <person name="Fokkens L."/>
            <person name="Miskei M."/>
            <person name="Pocsi I."/>
            <person name="Zhang W."/>
            <person name="Chen M."/>
            <person name="Wang L."/>
            <person name="Sun Y."/>
            <person name="Donzelli B.G."/>
            <person name="Gibson D.M."/>
            <person name="Nelson D.R."/>
            <person name="Luo J.G."/>
            <person name="Rep M."/>
            <person name="Liu H."/>
            <person name="Yang S."/>
            <person name="Wang J."/>
            <person name="Krasnoff S.B."/>
            <person name="Xu Y."/>
            <person name="Molnar I."/>
            <person name="Lin M."/>
        </authorList>
    </citation>
    <scope>NUCLEOTIDE SEQUENCE [LARGE SCALE GENOMIC DNA]</scope>
    <source>
        <strain evidence="2 3">ARSEF 6962</strain>
    </source>
</reference>
<proteinExistence type="predicted"/>
<evidence type="ECO:0000256" key="1">
    <source>
        <dbReference type="SAM" id="MobiDB-lite"/>
    </source>
</evidence>
<evidence type="ECO:0000313" key="3">
    <source>
        <dbReference type="Proteomes" id="UP000076580"/>
    </source>
</evidence>
<dbReference type="InParanoid" id="A0A151GWG2"/>
<dbReference type="AlphaFoldDB" id="A0A151GWG2"/>
<name>A0A151GWG2_DRECN</name>
<keyword evidence="3" id="KW-1185">Reference proteome</keyword>
<accession>A0A151GWG2</accession>
<dbReference type="GeneID" id="63715219"/>
<feature type="region of interest" description="Disordered" evidence="1">
    <location>
        <begin position="1"/>
        <end position="23"/>
    </location>
</feature>
<protein>
    <submittedName>
        <fullName evidence="2">Uncharacterized protein</fullName>
    </submittedName>
</protein>
<organism evidence="2 3">
    <name type="scientific">Drechmeria coniospora</name>
    <name type="common">Nematophagous fungus</name>
    <name type="synonym">Meria coniospora</name>
    <dbReference type="NCBI Taxonomy" id="98403"/>
    <lineage>
        <taxon>Eukaryota</taxon>
        <taxon>Fungi</taxon>
        <taxon>Dikarya</taxon>
        <taxon>Ascomycota</taxon>
        <taxon>Pezizomycotina</taxon>
        <taxon>Sordariomycetes</taxon>
        <taxon>Hypocreomycetidae</taxon>
        <taxon>Hypocreales</taxon>
        <taxon>Ophiocordycipitaceae</taxon>
        <taxon>Drechmeria</taxon>
    </lineage>
</organism>
<comment type="caution">
    <text evidence="2">The sequence shown here is derived from an EMBL/GenBank/DDBJ whole genome shotgun (WGS) entry which is preliminary data.</text>
</comment>
<dbReference type="RefSeq" id="XP_040660786.1">
    <property type="nucleotide sequence ID" value="XM_040799903.1"/>
</dbReference>
<evidence type="ECO:0000313" key="2">
    <source>
        <dbReference type="EMBL" id="KYK61434.1"/>
    </source>
</evidence>